<feature type="coiled-coil region" evidence="1">
    <location>
        <begin position="773"/>
        <end position="843"/>
    </location>
</feature>
<feature type="coiled-coil region" evidence="1">
    <location>
        <begin position="287"/>
        <end position="398"/>
    </location>
</feature>
<feature type="compositionally biased region" description="Basic and acidic residues" evidence="2">
    <location>
        <begin position="84"/>
        <end position="94"/>
    </location>
</feature>
<feature type="compositionally biased region" description="Polar residues" evidence="2">
    <location>
        <begin position="53"/>
        <end position="65"/>
    </location>
</feature>
<evidence type="ECO:0000256" key="2">
    <source>
        <dbReference type="SAM" id="MobiDB-lite"/>
    </source>
</evidence>
<sequence length="897" mass="105138">MSFPKAKLKRFNDISVFSSPFGDSKKEAKCGGSAKKEKEKDKEIKEKDKDNKSVTSGSEMESVKSSKYRLFRTPSLPRRLKFRSTHESTPKPKSEPFPFPVPAAVRQKEQLDAAQIEISNKNETITEYQNLIDELKNENHRLEAVTNEIRSQKRKMREDLDEMEKEMNCLKKSNDLLQSIAQGSLDKIVELEKERSMMVEDFNKTLDEVNQLNESLKGENKSLSDELKFVKQDVESYNVSLKECEVKMGMVLDENYRLKSEIRDIKNQAENDMFNFVQENQMLGQKVEFIEKELNNCMSELKKKQDLLSEMEDEFCEKQLEIDYIRDELREEYTNQIENLEKVIADSQRQIESLKSHRTEDFVTKDSSNLVEYYEDEMKKLRCDQEKEVDRLNQVNEEKVRISEIQYEEKIKMMEMTWAQEKQQWNSEMQQCQKIAESEIMQSEFEKRDLKAILDSANELMREKDEKIDQLEAALKTEETTYVKIREDIETEIAELKKINNALMTEKHNYQLTLNSTRSTVQILMERLKKSDTDVELLKTDIDLMTIDKSNMEVEVNSLKEQLLKVGEEKEEYKTALNVLKSSAEALQKEMKEKESIFEKLMTSEEETLATVNNIGQMFNEKVEQNMARYYEMYNELKKKYEARESYIKDMKTLLDEFATGIEFARMELETKDKKIVELEEENKIIKLENMTYKFKCESFEKYNTSQTPSSKVPPPTPDLIEDTEDGGEMVPNMVIQNIINDLENNDVVLKKDNPDHRIDLLQEIVEGENEEIKYLKSKLGEMINKLEKTEQDAKESYEKYSQLIQKQTENNEDTTAHLKTKLKEQEDMINELKELMISHTTNSCPTTPRKMNRSGRLLVSTTPKTPKNLFIGEGKENLSPLMSPKNILREKQLNLI</sequence>
<dbReference type="EMBL" id="MN122107">
    <property type="protein sequence ID" value="QFQ59532.1"/>
    <property type="molecule type" value="mRNA"/>
</dbReference>
<feature type="compositionally biased region" description="Basic and acidic residues" evidence="2">
    <location>
        <begin position="23"/>
        <end position="52"/>
    </location>
</feature>
<evidence type="ECO:0000256" key="1">
    <source>
        <dbReference type="SAM" id="Coils"/>
    </source>
</evidence>
<feature type="coiled-coil region" evidence="1">
    <location>
        <begin position="104"/>
        <end position="233"/>
    </location>
</feature>
<evidence type="ECO:0000313" key="3">
    <source>
        <dbReference type="EMBL" id="QFQ59532.1"/>
    </source>
</evidence>
<organism evidence="3">
    <name type="scientific">Clogmia albipunctata</name>
    <name type="common">Mothmidge</name>
    <dbReference type="NCBI Taxonomy" id="85120"/>
    <lineage>
        <taxon>Eukaryota</taxon>
        <taxon>Metazoa</taxon>
        <taxon>Ecdysozoa</taxon>
        <taxon>Arthropoda</taxon>
        <taxon>Hexapoda</taxon>
        <taxon>Insecta</taxon>
        <taxon>Pterygota</taxon>
        <taxon>Neoptera</taxon>
        <taxon>Endopterygota</taxon>
        <taxon>Diptera</taxon>
        <taxon>Nematocera</taxon>
        <taxon>Psychodoidea</taxon>
        <taxon>Psychodidae</taxon>
        <taxon>Clogmia</taxon>
    </lineage>
</organism>
<proteinExistence type="evidence at transcript level"/>
<dbReference type="PANTHER" id="PTHR23159:SF31">
    <property type="entry name" value="CENTROSOME-ASSOCIATED PROTEIN CEP250 ISOFORM X1"/>
    <property type="match status" value="1"/>
</dbReference>
<keyword evidence="1" id="KW-0175">Coiled coil</keyword>
<feature type="coiled-coil region" evidence="1">
    <location>
        <begin position="447"/>
        <end position="506"/>
    </location>
</feature>
<dbReference type="PANTHER" id="PTHR23159">
    <property type="entry name" value="CENTROSOMAL PROTEIN 2"/>
    <property type="match status" value="1"/>
</dbReference>
<name>A0A5P8HWS8_CLOAL</name>
<protein>
    <submittedName>
        <fullName evidence="3">Miranda</fullName>
    </submittedName>
</protein>
<dbReference type="AlphaFoldDB" id="A0A5P8HWS8"/>
<dbReference type="Gene3D" id="1.10.287.1490">
    <property type="match status" value="1"/>
</dbReference>
<feature type="coiled-coil region" evidence="1">
    <location>
        <begin position="542"/>
        <end position="689"/>
    </location>
</feature>
<accession>A0A5P8HWS8</accession>
<reference evidence="3" key="1">
    <citation type="journal article" date="2019" name="Elife">
        <title>Embryo polarity in moth flies and mosquitoes relies on distinct old genes with localized transcript isoforms.</title>
        <authorList>
            <person name="Yoon Y."/>
            <person name="Klomp J."/>
            <person name="Martin-Martin I."/>
            <person name="Criscione F."/>
            <person name="Calvo E."/>
            <person name="Ribeiro J."/>
            <person name="Schmidt-Ott U."/>
        </authorList>
    </citation>
    <scope>NUCLEOTIDE SEQUENCE</scope>
</reference>
<feature type="region of interest" description="Disordered" evidence="2">
    <location>
        <begin position="704"/>
        <end position="727"/>
    </location>
</feature>
<feature type="region of interest" description="Disordered" evidence="2">
    <location>
        <begin position="16"/>
        <end position="100"/>
    </location>
</feature>